<sequence>MTRVGFKQSDILQLSSAGLYCPAGEFHIDPWKKVPLAVVTHAHSDHARSGMGRYIGSASGEALLRKRVGQGIDLTALPFGKSLKVGDVSLSLHPAGHVLGSAQVRIEHKGEVVVVTGDHNATHSHSAAEAFEPVRCDLLITESTFGLPVYQWPSQESVIEEIHGWWKRNQEVGRTSILPCYPLGKTQRILAALDANIGPIALVGPGRAFLPHYKEAGVELPTCLDLTEKTVPELKGQGLVLVSFAGQEPALLKRLQPLSHGAASGWLQVRGVRRSRDFDRGFVLSDHSDWQGLLRCVRESGATRVGVTHGQTEVFARYLREVVGVDSFPVPTHFESSGD</sequence>
<reference evidence="1 2" key="1">
    <citation type="submission" date="2020-02" db="EMBL/GenBank/DDBJ databases">
        <title>Albibacoteraceae fam. nov., the first described family within the subdivision 4 Verrucomicrobia.</title>
        <authorList>
            <person name="Xi F."/>
        </authorList>
    </citation>
    <scope>NUCLEOTIDE SEQUENCE [LARGE SCALE GENOMIC DNA]</scope>
    <source>
        <strain evidence="1 2">CK1056</strain>
    </source>
</reference>
<dbReference type="GO" id="GO:0004527">
    <property type="term" value="F:exonuclease activity"/>
    <property type="evidence" value="ECO:0007669"/>
    <property type="project" value="UniProtKB-KW"/>
</dbReference>
<dbReference type="InterPro" id="IPR036866">
    <property type="entry name" value="RibonucZ/Hydroxyglut_hydro"/>
</dbReference>
<name>A0A6B2M2D1_9BACT</name>
<proteinExistence type="predicted"/>
<evidence type="ECO:0000313" key="2">
    <source>
        <dbReference type="Proteomes" id="UP000478417"/>
    </source>
</evidence>
<dbReference type="EMBL" id="JAAGNX010000002">
    <property type="protein sequence ID" value="NDV62482.1"/>
    <property type="molecule type" value="Genomic_DNA"/>
</dbReference>
<dbReference type="InterPro" id="IPR026360">
    <property type="entry name" value="Xnuc_lig_assoc"/>
</dbReference>
<keyword evidence="1" id="KW-0540">Nuclease</keyword>
<dbReference type="PANTHER" id="PTHR11203">
    <property type="entry name" value="CLEAVAGE AND POLYADENYLATION SPECIFICITY FACTOR FAMILY MEMBER"/>
    <property type="match status" value="1"/>
</dbReference>
<dbReference type="Gene3D" id="3.60.15.10">
    <property type="entry name" value="Ribonuclease Z/Hydroxyacylglutathione hydrolase-like"/>
    <property type="match status" value="1"/>
</dbReference>
<dbReference type="GO" id="GO:0016874">
    <property type="term" value="F:ligase activity"/>
    <property type="evidence" value="ECO:0007669"/>
    <property type="project" value="UniProtKB-KW"/>
</dbReference>
<dbReference type="InterPro" id="IPR050698">
    <property type="entry name" value="MBL"/>
</dbReference>
<dbReference type="SUPFAM" id="SSF56281">
    <property type="entry name" value="Metallo-hydrolase/oxidoreductase"/>
    <property type="match status" value="1"/>
</dbReference>
<dbReference type="AlphaFoldDB" id="A0A6B2M2D1"/>
<keyword evidence="1" id="KW-0378">Hydrolase</keyword>
<dbReference type="Proteomes" id="UP000478417">
    <property type="component" value="Unassembled WGS sequence"/>
</dbReference>
<keyword evidence="1" id="KW-0436">Ligase</keyword>
<comment type="caution">
    <text evidence="1">The sequence shown here is derived from an EMBL/GenBank/DDBJ whole genome shotgun (WGS) entry which is preliminary data.</text>
</comment>
<dbReference type="NCBIfam" id="TIGR04122">
    <property type="entry name" value="Xnuc_lig_assoc"/>
    <property type="match status" value="1"/>
</dbReference>
<dbReference type="GO" id="GO:0004521">
    <property type="term" value="F:RNA endonuclease activity"/>
    <property type="evidence" value="ECO:0007669"/>
    <property type="project" value="TreeGrafter"/>
</dbReference>
<keyword evidence="2" id="KW-1185">Reference proteome</keyword>
<dbReference type="EC" id="3.1.-.-" evidence="1"/>
<gene>
    <name evidence="1" type="ORF">G0Q06_08475</name>
</gene>
<evidence type="ECO:0000313" key="1">
    <source>
        <dbReference type="EMBL" id="NDV62482.1"/>
    </source>
</evidence>
<protein>
    <submittedName>
        <fullName evidence="1">Ligase-associated DNA damage response exonuclease</fullName>
        <ecNumber evidence="1">3.1.-.-</ecNumber>
    </submittedName>
</protein>
<keyword evidence="1" id="KW-0269">Exonuclease</keyword>
<dbReference type="PANTHER" id="PTHR11203:SF49">
    <property type="entry name" value="BLL1145 PROTEIN"/>
    <property type="match status" value="1"/>
</dbReference>
<organism evidence="1 2">
    <name type="scientific">Oceanipulchritudo coccoides</name>
    <dbReference type="NCBI Taxonomy" id="2706888"/>
    <lineage>
        <taxon>Bacteria</taxon>
        <taxon>Pseudomonadati</taxon>
        <taxon>Verrucomicrobiota</taxon>
        <taxon>Opitutia</taxon>
        <taxon>Puniceicoccales</taxon>
        <taxon>Oceanipulchritudinaceae</taxon>
        <taxon>Oceanipulchritudo</taxon>
    </lineage>
</organism>
<accession>A0A6B2M2D1</accession>